<organism evidence="1 2">
    <name type="scientific">Serratia rubidaea</name>
    <name type="common">Serratia marinorubra</name>
    <dbReference type="NCBI Taxonomy" id="61652"/>
    <lineage>
        <taxon>Bacteria</taxon>
        <taxon>Pseudomonadati</taxon>
        <taxon>Pseudomonadota</taxon>
        <taxon>Gammaproteobacteria</taxon>
        <taxon>Enterobacterales</taxon>
        <taxon>Yersiniaceae</taxon>
        <taxon>Serratia</taxon>
    </lineage>
</organism>
<evidence type="ECO:0000313" key="1">
    <source>
        <dbReference type="EMBL" id="VEA70614.1"/>
    </source>
</evidence>
<dbReference type="Pfam" id="PF10748">
    <property type="entry name" value="HofP"/>
    <property type="match status" value="1"/>
</dbReference>
<dbReference type="AlphaFoldDB" id="A0A126VDW0"/>
<gene>
    <name evidence="1" type="ORF">NCTC9419_02121</name>
</gene>
<reference evidence="1 2" key="1">
    <citation type="submission" date="2018-12" db="EMBL/GenBank/DDBJ databases">
        <authorList>
            <consortium name="Pathogen Informatics"/>
        </authorList>
    </citation>
    <scope>NUCLEOTIDE SEQUENCE [LARGE SCALE GENOMIC DNA]</scope>
    <source>
        <strain evidence="1 2">NCTC9419</strain>
    </source>
</reference>
<dbReference type="EMBL" id="LR134155">
    <property type="protein sequence ID" value="VEA70614.1"/>
    <property type="molecule type" value="Genomic_DNA"/>
</dbReference>
<dbReference type="STRING" id="61652.AXX16_0806"/>
<protein>
    <submittedName>
        <fullName evidence="1">Protein of uncharacterized function (DUF2531)</fullName>
    </submittedName>
</protein>
<evidence type="ECO:0000313" key="2">
    <source>
        <dbReference type="Proteomes" id="UP000271603"/>
    </source>
</evidence>
<dbReference type="InterPro" id="IPR019684">
    <property type="entry name" value="HofP"/>
</dbReference>
<dbReference type="RefSeq" id="WP_071889254.1">
    <property type="nucleotide sequence ID" value="NZ_CP014474.1"/>
</dbReference>
<dbReference type="Proteomes" id="UP000271603">
    <property type="component" value="Chromosome"/>
</dbReference>
<dbReference type="KEGG" id="srz:AXX16_0806"/>
<accession>A0A126VDW0</accession>
<sequence>MAAAITRGGWLTLALIGVLTPVLCAAQPRDPFQPPALSCPDVAVSPERWRLAGIIGQPERRLGWVITPERRWLRLQLRQTVLHGRWQVTHIGTRTLTLQAVAGDALCPPAPGDVTLMLGNNKEAT</sequence>
<proteinExistence type="predicted"/>
<name>A0A126VDW0_SERRU</name>